<dbReference type="EMBL" id="GL732696">
    <property type="protein sequence ID" value="EFX66699.1"/>
    <property type="molecule type" value="Genomic_DNA"/>
</dbReference>
<keyword evidence="3" id="KW-1185">Reference proteome</keyword>
<dbReference type="AlphaFoldDB" id="E9HNJ7"/>
<evidence type="ECO:0000256" key="1">
    <source>
        <dbReference type="SAM" id="MobiDB-lite"/>
    </source>
</evidence>
<evidence type="ECO:0000313" key="3">
    <source>
        <dbReference type="Proteomes" id="UP000000305"/>
    </source>
</evidence>
<feature type="region of interest" description="Disordered" evidence="1">
    <location>
        <begin position="308"/>
        <end position="412"/>
    </location>
</feature>
<reference evidence="2 3" key="1">
    <citation type="journal article" date="2011" name="Science">
        <title>The ecoresponsive genome of Daphnia pulex.</title>
        <authorList>
            <person name="Colbourne J.K."/>
            <person name="Pfrender M.E."/>
            <person name="Gilbert D."/>
            <person name="Thomas W.K."/>
            <person name="Tucker A."/>
            <person name="Oakley T.H."/>
            <person name="Tokishita S."/>
            <person name="Aerts A."/>
            <person name="Arnold G.J."/>
            <person name="Basu M.K."/>
            <person name="Bauer D.J."/>
            <person name="Caceres C.E."/>
            <person name="Carmel L."/>
            <person name="Casola C."/>
            <person name="Choi J.H."/>
            <person name="Detter J.C."/>
            <person name="Dong Q."/>
            <person name="Dusheyko S."/>
            <person name="Eads B.D."/>
            <person name="Frohlich T."/>
            <person name="Geiler-Samerotte K.A."/>
            <person name="Gerlach D."/>
            <person name="Hatcher P."/>
            <person name="Jogdeo S."/>
            <person name="Krijgsveld J."/>
            <person name="Kriventseva E.V."/>
            <person name="Kultz D."/>
            <person name="Laforsch C."/>
            <person name="Lindquist E."/>
            <person name="Lopez J."/>
            <person name="Manak J.R."/>
            <person name="Muller J."/>
            <person name="Pangilinan J."/>
            <person name="Patwardhan R.P."/>
            <person name="Pitluck S."/>
            <person name="Pritham E.J."/>
            <person name="Rechtsteiner A."/>
            <person name="Rho M."/>
            <person name="Rogozin I.B."/>
            <person name="Sakarya O."/>
            <person name="Salamov A."/>
            <person name="Schaack S."/>
            <person name="Shapiro H."/>
            <person name="Shiga Y."/>
            <person name="Skalitzky C."/>
            <person name="Smith Z."/>
            <person name="Souvorov A."/>
            <person name="Sung W."/>
            <person name="Tang Z."/>
            <person name="Tsuchiya D."/>
            <person name="Tu H."/>
            <person name="Vos H."/>
            <person name="Wang M."/>
            <person name="Wolf Y.I."/>
            <person name="Yamagata H."/>
            <person name="Yamada T."/>
            <person name="Ye Y."/>
            <person name="Shaw J.R."/>
            <person name="Andrews J."/>
            <person name="Crease T.J."/>
            <person name="Tang H."/>
            <person name="Lucas S.M."/>
            <person name="Robertson H.M."/>
            <person name="Bork P."/>
            <person name="Koonin E.V."/>
            <person name="Zdobnov E.M."/>
            <person name="Grigoriev I.V."/>
            <person name="Lynch M."/>
            <person name="Boore J.L."/>
        </authorList>
    </citation>
    <scope>NUCLEOTIDE SEQUENCE [LARGE SCALE GENOMIC DNA]</scope>
</reference>
<gene>
    <name evidence="2" type="ORF">DAPPUDRAFT_116105</name>
</gene>
<name>E9HNJ7_DAPPU</name>
<feature type="compositionally biased region" description="Low complexity" evidence="1">
    <location>
        <begin position="731"/>
        <end position="745"/>
    </location>
</feature>
<sequence length="783" mass="86462">MPCSVVLNENVLHISWELALYGASRISFSDHSAHCFRRKLQCCPCHTPPGVSCGQQLGKCVYVREIFVLRFRSVYPSLAREWLPRIRRWCSWSDLKSVVDKFASLACCKLGYIIPHPKIMASRIGAYRSGSVLAGGRQAGVTVRPGIQYRLMGLGKLAILFAHECPPHLVHFVRFVWDGTGRSAVLRRHQGADGNVAAAGPASSGSLAEEHQRRRAAARPARRQGSRPGLHGEPATDVGDGPQQRRDDGQPDRQSNVGPVVDGSTSAFGRTQEPHRHSVSRLEDSATQTQMEESFFSENKDGTEIQLSSAGVRLSETESGLRRQRIRRRAQQRRFLTDPRPPPNDEEFRWKSRQRYSDDSGSESDDEQHLPGLRYHQQQQQQRPNLSQYVSDSGAPGTGGSGGDGSSQGLSNINTVHLEPLVKSSQVATDLAVRSQSILSNVGTESSGQNNSGFSDLVARSEEDINSSALSRRTDSAILLLDHIGSPSEQQMMNGPDGENLNRSSSSLNKKTTTHSPLMDDVESSRKRTKSERRSEHEGSSAHPPTATHPHSERIKYKAEIPISVIRAAQAKTRRYNLERKIFQQLLDWKQMQIRIGQANEHQLRLVQGGRTLLPLVDSATDREDAATTNGLKYGDVIETESANGTSRTTTTTMPVEKGTHTTQRCPHAMYACTTLPPALAARPCPALPLVISRFSMDVVVEPIDFDSFEGLLVSFLNDSAVPYHKHHRPVTQQHQQPQQPTNHPGTAKLTTENGRIILPKLNLNNNINGHQKSNAPANKGNH</sequence>
<feature type="compositionally biased region" description="Gly residues" evidence="1">
    <location>
        <begin position="396"/>
        <end position="406"/>
    </location>
</feature>
<feature type="region of interest" description="Disordered" evidence="1">
    <location>
        <begin position="194"/>
        <end position="290"/>
    </location>
</feature>
<proteinExistence type="predicted"/>
<evidence type="ECO:0000313" key="2">
    <source>
        <dbReference type="EMBL" id="EFX66699.1"/>
    </source>
</evidence>
<feature type="compositionally biased region" description="Basic residues" evidence="1">
    <location>
        <begin position="322"/>
        <end position="332"/>
    </location>
</feature>
<dbReference type="InParanoid" id="E9HNJ7"/>
<organism evidence="2 3">
    <name type="scientific">Daphnia pulex</name>
    <name type="common">Water flea</name>
    <dbReference type="NCBI Taxonomy" id="6669"/>
    <lineage>
        <taxon>Eukaryota</taxon>
        <taxon>Metazoa</taxon>
        <taxon>Ecdysozoa</taxon>
        <taxon>Arthropoda</taxon>
        <taxon>Crustacea</taxon>
        <taxon>Branchiopoda</taxon>
        <taxon>Diplostraca</taxon>
        <taxon>Cladocera</taxon>
        <taxon>Anomopoda</taxon>
        <taxon>Daphniidae</taxon>
        <taxon>Daphnia</taxon>
    </lineage>
</organism>
<dbReference type="HOGENOM" id="CLU_357986_0_0_1"/>
<feature type="region of interest" description="Disordered" evidence="1">
    <location>
        <begin position="726"/>
        <end position="750"/>
    </location>
</feature>
<protein>
    <submittedName>
        <fullName evidence="2">Uncharacterized protein</fullName>
    </submittedName>
</protein>
<feature type="compositionally biased region" description="Low complexity" evidence="1">
    <location>
        <begin position="501"/>
        <end position="516"/>
    </location>
</feature>
<dbReference type="Proteomes" id="UP000000305">
    <property type="component" value="Unassembled WGS sequence"/>
</dbReference>
<feature type="compositionally biased region" description="Basic and acidic residues" evidence="1">
    <location>
        <begin position="346"/>
        <end position="358"/>
    </location>
</feature>
<accession>E9HNJ7</accession>
<feature type="region of interest" description="Disordered" evidence="1">
    <location>
        <begin position="486"/>
        <end position="556"/>
    </location>
</feature>
<dbReference type="OrthoDB" id="10258888at2759"/>
<dbReference type="KEGG" id="dpx:DAPPUDRAFT_116105"/>
<feature type="compositionally biased region" description="Low complexity" evidence="1">
    <location>
        <begin position="194"/>
        <end position="207"/>
    </location>
</feature>
<dbReference type="eggNOG" id="ENOG502SETA">
    <property type="taxonomic scope" value="Eukaryota"/>
</dbReference>
<feature type="compositionally biased region" description="Basic residues" evidence="1">
    <location>
        <begin position="213"/>
        <end position="225"/>
    </location>
</feature>
<feature type="compositionally biased region" description="Basic and acidic residues" evidence="1">
    <location>
        <begin position="272"/>
        <end position="284"/>
    </location>
</feature>